<dbReference type="InParanoid" id="A5E5X3"/>
<dbReference type="EMBL" id="CH981531">
    <property type="protein sequence ID" value="EDK46831.1"/>
    <property type="molecule type" value="Genomic_DNA"/>
</dbReference>
<dbReference type="SUPFAM" id="SSF48452">
    <property type="entry name" value="TPR-like"/>
    <property type="match status" value="1"/>
</dbReference>
<evidence type="ECO:0000256" key="5">
    <source>
        <dbReference type="ARBA" id="ARBA00022786"/>
    </source>
</evidence>
<dbReference type="GO" id="GO:0043161">
    <property type="term" value="P:proteasome-mediated ubiquitin-dependent protein catabolic process"/>
    <property type="evidence" value="ECO:0007669"/>
    <property type="project" value="TreeGrafter"/>
</dbReference>
<evidence type="ECO:0000259" key="7">
    <source>
        <dbReference type="PROSITE" id="PS51698"/>
    </source>
</evidence>
<feature type="compositionally biased region" description="Low complexity" evidence="6">
    <location>
        <begin position="227"/>
        <end position="248"/>
    </location>
</feature>
<comment type="catalytic activity">
    <reaction evidence="1">
        <text>S-ubiquitinyl-[E2 ubiquitin-conjugating enzyme]-L-cysteine + [acceptor protein]-L-lysine = [E2 ubiquitin-conjugating enzyme]-L-cysteine + N(6)-ubiquitinyl-[acceptor protein]-L-lysine.</text>
        <dbReference type="EC" id="2.3.2.27"/>
    </reaction>
</comment>
<dbReference type="EC" id="2.3.2.27" evidence="2"/>
<dbReference type="OMA" id="EYLQCHI"/>
<keyword evidence="4" id="KW-0677">Repeat</keyword>
<gene>
    <name evidence="8" type="ORF">LELG_05012</name>
</gene>
<dbReference type="AlphaFoldDB" id="A5E5X3"/>
<dbReference type="Proteomes" id="UP000001996">
    <property type="component" value="Unassembled WGS sequence"/>
</dbReference>
<dbReference type="OrthoDB" id="629492at2759"/>
<dbReference type="PROSITE" id="PS51698">
    <property type="entry name" value="U_BOX"/>
    <property type="match status" value="1"/>
</dbReference>
<dbReference type="VEuPathDB" id="FungiDB:LELG_05012"/>
<protein>
    <recommendedName>
        <fullName evidence="2">RING-type E3 ubiquitin transferase</fullName>
        <ecNumber evidence="2">2.3.2.27</ecNumber>
    </recommendedName>
</protein>
<evidence type="ECO:0000256" key="3">
    <source>
        <dbReference type="ARBA" id="ARBA00022679"/>
    </source>
</evidence>
<dbReference type="SUPFAM" id="SSF57850">
    <property type="entry name" value="RING/U-box"/>
    <property type="match status" value="1"/>
</dbReference>
<evidence type="ECO:0000313" key="8">
    <source>
        <dbReference type="EMBL" id="EDK46831.1"/>
    </source>
</evidence>
<dbReference type="InterPro" id="IPR003613">
    <property type="entry name" value="Ubox_domain"/>
</dbReference>
<dbReference type="GO" id="GO:0000209">
    <property type="term" value="P:protein polyubiquitination"/>
    <property type="evidence" value="ECO:0007669"/>
    <property type="project" value="TreeGrafter"/>
</dbReference>
<sequence length="340" mass="38877">MLFKDKALEALKEGNYTGAINFYTLALKNEPSNSKLFSSRAKAYYLNLQTGSSNPTQAQWKKIADDCSTSLSLDKDNYDAIYYNALVQSYGYKRLEKGLKLLNEAYTKSLSRVKQSKHYLLPQEIYMEILKLKANIREMRLHENLANANPFFNKLVYLLQQEYERKLKELMSKDMQKPAFDYATTKLAVEYNNEIKQLIDMFELKRRNVEEQHKEVKELKKDEQKNGKNNNSSSSSSSSSDSSIASSGSGSGNSEKKQALDVGIEAPEYLCDPISFNIFHDPVITPSGQSFERSWLFQYLSSNECDPLTRQKLTKEDCYPNLGLKACADRYLEDVANHSP</sequence>
<keyword evidence="3" id="KW-0808">Transferase</keyword>
<dbReference type="GO" id="GO:0071218">
    <property type="term" value="P:cellular response to misfolded protein"/>
    <property type="evidence" value="ECO:0007669"/>
    <property type="project" value="TreeGrafter"/>
</dbReference>
<proteinExistence type="predicted"/>
<dbReference type="GO" id="GO:0006515">
    <property type="term" value="P:protein quality control for misfolded or incompletely synthesized proteins"/>
    <property type="evidence" value="ECO:0007669"/>
    <property type="project" value="TreeGrafter"/>
</dbReference>
<evidence type="ECO:0000256" key="1">
    <source>
        <dbReference type="ARBA" id="ARBA00000900"/>
    </source>
</evidence>
<dbReference type="Gene3D" id="1.25.40.10">
    <property type="entry name" value="Tetratricopeptide repeat domain"/>
    <property type="match status" value="1"/>
</dbReference>
<dbReference type="Pfam" id="PF04564">
    <property type="entry name" value="U-box"/>
    <property type="match status" value="1"/>
</dbReference>
<dbReference type="GO" id="GO:0051087">
    <property type="term" value="F:protein-folding chaperone binding"/>
    <property type="evidence" value="ECO:0007669"/>
    <property type="project" value="TreeGrafter"/>
</dbReference>
<accession>A5E5X3</accession>
<dbReference type="STRING" id="379508.A5E5X3"/>
<feature type="domain" description="U-box" evidence="7">
    <location>
        <begin position="265"/>
        <end position="338"/>
    </location>
</feature>
<dbReference type="GO" id="GO:0005737">
    <property type="term" value="C:cytoplasm"/>
    <property type="evidence" value="ECO:0007669"/>
    <property type="project" value="TreeGrafter"/>
</dbReference>
<dbReference type="eggNOG" id="KOG4642">
    <property type="taxonomic scope" value="Eukaryota"/>
</dbReference>
<evidence type="ECO:0000256" key="4">
    <source>
        <dbReference type="ARBA" id="ARBA00022737"/>
    </source>
</evidence>
<dbReference type="PANTHER" id="PTHR46803:SF2">
    <property type="entry name" value="E3 UBIQUITIN-PROTEIN LIGASE CHIP"/>
    <property type="match status" value="1"/>
</dbReference>
<dbReference type="KEGG" id="lel:PVL30_005149"/>
<dbReference type="InterPro" id="IPR013083">
    <property type="entry name" value="Znf_RING/FYVE/PHD"/>
</dbReference>
<dbReference type="Gene3D" id="3.30.40.10">
    <property type="entry name" value="Zinc/RING finger domain, C3HC4 (zinc finger)"/>
    <property type="match status" value="1"/>
</dbReference>
<dbReference type="PANTHER" id="PTHR46803">
    <property type="entry name" value="E3 UBIQUITIN-PROTEIN LIGASE CHIP"/>
    <property type="match status" value="1"/>
</dbReference>
<dbReference type="InterPro" id="IPR011990">
    <property type="entry name" value="TPR-like_helical_dom_sf"/>
</dbReference>
<evidence type="ECO:0000256" key="2">
    <source>
        <dbReference type="ARBA" id="ARBA00012483"/>
    </source>
</evidence>
<keyword evidence="5" id="KW-0833">Ubl conjugation pathway</keyword>
<evidence type="ECO:0000256" key="6">
    <source>
        <dbReference type="SAM" id="MobiDB-lite"/>
    </source>
</evidence>
<keyword evidence="9" id="KW-1185">Reference proteome</keyword>
<reference evidence="8 9" key="1">
    <citation type="journal article" date="2009" name="Nature">
        <title>Evolution of pathogenicity and sexual reproduction in eight Candida genomes.</title>
        <authorList>
            <person name="Butler G."/>
            <person name="Rasmussen M.D."/>
            <person name="Lin M.F."/>
            <person name="Santos M.A."/>
            <person name="Sakthikumar S."/>
            <person name="Munro C.A."/>
            <person name="Rheinbay E."/>
            <person name="Grabherr M."/>
            <person name="Forche A."/>
            <person name="Reedy J.L."/>
            <person name="Agrafioti I."/>
            <person name="Arnaud M.B."/>
            <person name="Bates S."/>
            <person name="Brown A.J."/>
            <person name="Brunke S."/>
            <person name="Costanzo M.C."/>
            <person name="Fitzpatrick D.A."/>
            <person name="de Groot P.W."/>
            <person name="Harris D."/>
            <person name="Hoyer L.L."/>
            <person name="Hube B."/>
            <person name="Klis F.M."/>
            <person name="Kodira C."/>
            <person name="Lennard N."/>
            <person name="Logue M.E."/>
            <person name="Martin R."/>
            <person name="Neiman A.M."/>
            <person name="Nikolaou E."/>
            <person name="Quail M.A."/>
            <person name="Quinn J."/>
            <person name="Santos M.C."/>
            <person name="Schmitzberger F.F."/>
            <person name="Sherlock G."/>
            <person name="Shah P."/>
            <person name="Silverstein K.A."/>
            <person name="Skrzypek M.S."/>
            <person name="Soll D."/>
            <person name="Staggs R."/>
            <person name="Stansfield I."/>
            <person name="Stumpf M.P."/>
            <person name="Sudbery P.E."/>
            <person name="Srikantha T."/>
            <person name="Zeng Q."/>
            <person name="Berman J."/>
            <person name="Berriman M."/>
            <person name="Heitman J."/>
            <person name="Gow N.A."/>
            <person name="Lorenz M.C."/>
            <person name="Birren B.W."/>
            <person name="Kellis M."/>
            <person name="Cuomo C.A."/>
        </authorList>
    </citation>
    <scope>NUCLEOTIDE SEQUENCE [LARGE SCALE GENOMIC DNA]</scope>
    <source>
        <strain evidence="9">ATCC 11503 / BCRC 21390 / CBS 2605 / JCM 1781 / NBRC 1676 / NRRL YB-4239</strain>
    </source>
</reference>
<name>A5E5X3_LODEL</name>
<evidence type="ECO:0000313" key="9">
    <source>
        <dbReference type="Proteomes" id="UP000001996"/>
    </source>
</evidence>
<feature type="region of interest" description="Disordered" evidence="6">
    <location>
        <begin position="213"/>
        <end position="258"/>
    </location>
</feature>
<dbReference type="GO" id="GO:0061630">
    <property type="term" value="F:ubiquitin protein ligase activity"/>
    <property type="evidence" value="ECO:0007669"/>
    <property type="project" value="UniProtKB-EC"/>
</dbReference>
<dbReference type="GO" id="GO:0045862">
    <property type="term" value="P:positive regulation of proteolysis"/>
    <property type="evidence" value="ECO:0007669"/>
    <property type="project" value="TreeGrafter"/>
</dbReference>
<dbReference type="GeneID" id="5230702"/>
<organism evidence="8 9">
    <name type="scientific">Lodderomyces elongisporus (strain ATCC 11503 / CBS 2605 / JCM 1781 / NBRC 1676 / NRRL YB-4239)</name>
    <name type="common">Yeast</name>
    <name type="synonym">Saccharomyces elongisporus</name>
    <dbReference type="NCBI Taxonomy" id="379508"/>
    <lineage>
        <taxon>Eukaryota</taxon>
        <taxon>Fungi</taxon>
        <taxon>Dikarya</taxon>
        <taxon>Ascomycota</taxon>
        <taxon>Saccharomycotina</taxon>
        <taxon>Pichiomycetes</taxon>
        <taxon>Debaryomycetaceae</taxon>
        <taxon>Candida/Lodderomyces clade</taxon>
        <taxon>Lodderomyces</taxon>
    </lineage>
</organism>
<feature type="compositionally biased region" description="Basic and acidic residues" evidence="6">
    <location>
        <begin position="213"/>
        <end position="226"/>
    </location>
</feature>
<dbReference type="HOGENOM" id="CLU_816552_0_0_1"/>
<dbReference type="SMART" id="SM00504">
    <property type="entry name" value="Ubox"/>
    <property type="match status" value="1"/>
</dbReference>